<evidence type="ECO:0000256" key="1">
    <source>
        <dbReference type="SAM" id="Phobius"/>
    </source>
</evidence>
<evidence type="ECO:0000313" key="2">
    <source>
        <dbReference type="EMBL" id="WOL06786.1"/>
    </source>
</evidence>
<dbReference type="Proteomes" id="UP001327560">
    <property type="component" value="Chromosome 5"/>
</dbReference>
<keyword evidence="1" id="KW-0472">Membrane</keyword>
<sequence>MVGEFVDESDEEHRAFKILESFNAMISLFWWMLGFYCIVVGGQALLQDAPQLYCFLLFLRRYYLVFTVPAPLLFGVYCSYAVTVRRLSCAFHAAPPQIRHGTELFGLQDQTRS</sequence>
<reference evidence="2 3" key="1">
    <citation type="submission" date="2023-10" db="EMBL/GenBank/DDBJ databases">
        <title>Chromosome-scale genome assembly provides insights into flower coloration mechanisms of Canna indica.</title>
        <authorList>
            <person name="Li C."/>
        </authorList>
    </citation>
    <scope>NUCLEOTIDE SEQUENCE [LARGE SCALE GENOMIC DNA]</scope>
    <source>
        <tissue evidence="2">Flower</tissue>
    </source>
</reference>
<dbReference type="AlphaFoldDB" id="A0AAQ3QBN5"/>
<organism evidence="2 3">
    <name type="scientific">Canna indica</name>
    <name type="common">Indian-shot</name>
    <dbReference type="NCBI Taxonomy" id="4628"/>
    <lineage>
        <taxon>Eukaryota</taxon>
        <taxon>Viridiplantae</taxon>
        <taxon>Streptophyta</taxon>
        <taxon>Embryophyta</taxon>
        <taxon>Tracheophyta</taxon>
        <taxon>Spermatophyta</taxon>
        <taxon>Magnoliopsida</taxon>
        <taxon>Liliopsida</taxon>
        <taxon>Zingiberales</taxon>
        <taxon>Cannaceae</taxon>
        <taxon>Canna</taxon>
    </lineage>
</organism>
<dbReference type="EMBL" id="CP136894">
    <property type="protein sequence ID" value="WOL06786.1"/>
    <property type="molecule type" value="Genomic_DNA"/>
</dbReference>
<accession>A0AAQ3QBN5</accession>
<keyword evidence="3" id="KW-1185">Reference proteome</keyword>
<name>A0AAQ3QBN5_9LILI</name>
<keyword evidence="1" id="KW-1133">Transmembrane helix</keyword>
<keyword evidence="1" id="KW-0812">Transmembrane</keyword>
<proteinExistence type="predicted"/>
<evidence type="ECO:0000313" key="3">
    <source>
        <dbReference type="Proteomes" id="UP001327560"/>
    </source>
</evidence>
<feature type="transmembrane region" description="Helical" evidence="1">
    <location>
        <begin position="22"/>
        <end position="42"/>
    </location>
</feature>
<gene>
    <name evidence="2" type="ORF">Cni_G15520</name>
</gene>
<protein>
    <submittedName>
        <fullName evidence="2">Uncharacterized protein</fullName>
    </submittedName>
</protein>
<feature type="transmembrane region" description="Helical" evidence="1">
    <location>
        <begin position="62"/>
        <end position="82"/>
    </location>
</feature>